<name>A0A4Y2HXX8_ARAVE</name>
<evidence type="ECO:0000256" key="1">
    <source>
        <dbReference type="ARBA" id="ARBA00010617"/>
    </source>
</evidence>
<dbReference type="Gene3D" id="1.10.630.10">
    <property type="entry name" value="Cytochrome P450"/>
    <property type="match status" value="1"/>
</dbReference>
<keyword evidence="4" id="KW-0560">Oxidoreductase</keyword>
<proteinExistence type="inferred from homology"/>
<keyword evidence="5" id="KW-1133">Transmembrane helix</keyword>
<evidence type="ECO:0000256" key="5">
    <source>
        <dbReference type="SAM" id="Phobius"/>
    </source>
</evidence>
<evidence type="ECO:0000313" key="6">
    <source>
        <dbReference type="EMBL" id="GBM69816.1"/>
    </source>
</evidence>
<evidence type="ECO:0000256" key="2">
    <source>
        <dbReference type="ARBA" id="ARBA00022723"/>
    </source>
</evidence>
<dbReference type="GO" id="GO:0004497">
    <property type="term" value="F:monooxygenase activity"/>
    <property type="evidence" value="ECO:0007669"/>
    <property type="project" value="UniProtKB-KW"/>
</dbReference>
<dbReference type="AlphaFoldDB" id="A0A4Y2HXX8"/>
<feature type="transmembrane region" description="Helical" evidence="5">
    <location>
        <begin position="12"/>
        <end position="34"/>
    </location>
</feature>
<dbReference type="InterPro" id="IPR050182">
    <property type="entry name" value="Cytochrome_P450_fam2"/>
</dbReference>
<sequence length="127" mass="14046">MEVDKILDSLSTVSPTSLLLASLIVLITIVIFVLKRRNLPPGPTGLPYVGYFPFLSNENIAVKLDELKKKYGDVFSFTITGRLFINLGSIKAVREAHVTKSDCFGGRLPDSSLLEIFFENGENNLNI</sequence>
<keyword evidence="2" id="KW-0479">Metal-binding</keyword>
<dbReference type="SUPFAM" id="SSF48264">
    <property type="entry name" value="Cytochrome P450"/>
    <property type="match status" value="1"/>
</dbReference>
<gene>
    <name evidence="6" type="ORF">AVEN_242351_1</name>
</gene>
<comment type="similarity">
    <text evidence="1">Belongs to the cytochrome P450 family.</text>
</comment>
<evidence type="ECO:0000256" key="4">
    <source>
        <dbReference type="ARBA" id="ARBA00023033"/>
    </source>
</evidence>
<keyword evidence="5" id="KW-0472">Membrane</keyword>
<dbReference type="GO" id="GO:0005506">
    <property type="term" value="F:iron ion binding"/>
    <property type="evidence" value="ECO:0007669"/>
    <property type="project" value="InterPro"/>
</dbReference>
<protein>
    <recommendedName>
        <fullName evidence="8">Cytochrome P450 18a1</fullName>
    </recommendedName>
</protein>
<evidence type="ECO:0000256" key="3">
    <source>
        <dbReference type="ARBA" id="ARBA00023004"/>
    </source>
</evidence>
<organism evidence="6 7">
    <name type="scientific">Araneus ventricosus</name>
    <name type="common">Orbweaver spider</name>
    <name type="synonym">Epeira ventricosa</name>
    <dbReference type="NCBI Taxonomy" id="182803"/>
    <lineage>
        <taxon>Eukaryota</taxon>
        <taxon>Metazoa</taxon>
        <taxon>Ecdysozoa</taxon>
        <taxon>Arthropoda</taxon>
        <taxon>Chelicerata</taxon>
        <taxon>Arachnida</taxon>
        <taxon>Araneae</taxon>
        <taxon>Araneomorphae</taxon>
        <taxon>Entelegynae</taxon>
        <taxon>Araneoidea</taxon>
        <taxon>Araneidae</taxon>
        <taxon>Araneus</taxon>
    </lineage>
</organism>
<dbReference type="InterPro" id="IPR001128">
    <property type="entry name" value="Cyt_P450"/>
</dbReference>
<accession>A0A4Y2HXX8</accession>
<comment type="caution">
    <text evidence="6">The sequence shown here is derived from an EMBL/GenBank/DDBJ whole genome shotgun (WGS) entry which is preliminary data.</text>
</comment>
<dbReference type="PANTHER" id="PTHR24300">
    <property type="entry name" value="CYTOCHROME P450 508A4-RELATED"/>
    <property type="match status" value="1"/>
</dbReference>
<dbReference type="EMBL" id="BGPR01260436">
    <property type="protein sequence ID" value="GBM69816.1"/>
    <property type="molecule type" value="Genomic_DNA"/>
</dbReference>
<dbReference type="Proteomes" id="UP000499080">
    <property type="component" value="Unassembled WGS sequence"/>
</dbReference>
<dbReference type="GO" id="GO:0020037">
    <property type="term" value="F:heme binding"/>
    <property type="evidence" value="ECO:0007669"/>
    <property type="project" value="InterPro"/>
</dbReference>
<dbReference type="OrthoDB" id="1055148at2759"/>
<dbReference type="InterPro" id="IPR036396">
    <property type="entry name" value="Cyt_P450_sf"/>
</dbReference>
<dbReference type="GO" id="GO:0016705">
    <property type="term" value="F:oxidoreductase activity, acting on paired donors, with incorporation or reduction of molecular oxygen"/>
    <property type="evidence" value="ECO:0007669"/>
    <property type="project" value="InterPro"/>
</dbReference>
<keyword evidence="7" id="KW-1185">Reference proteome</keyword>
<keyword evidence="4" id="KW-0503">Monooxygenase</keyword>
<dbReference type="Pfam" id="PF00067">
    <property type="entry name" value="p450"/>
    <property type="match status" value="1"/>
</dbReference>
<evidence type="ECO:0008006" key="8">
    <source>
        <dbReference type="Google" id="ProtNLM"/>
    </source>
</evidence>
<evidence type="ECO:0000313" key="7">
    <source>
        <dbReference type="Proteomes" id="UP000499080"/>
    </source>
</evidence>
<reference evidence="6 7" key="1">
    <citation type="journal article" date="2019" name="Sci. Rep.">
        <title>Orb-weaving spider Araneus ventricosus genome elucidates the spidroin gene catalogue.</title>
        <authorList>
            <person name="Kono N."/>
            <person name="Nakamura H."/>
            <person name="Ohtoshi R."/>
            <person name="Moran D.A.P."/>
            <person name="Shinohara A."/>
            <person name="Yoshida Y."/>
            <person name="Fujiwara M."/>
            <person name="Mori M."/>
            <person name="Tomita M."/>
            <person name="Arakawa K."/>
        </authorList>
    </citation>
    <scope>NUCLEOTIDE SEQUENCE [LARGE SCALE GENOMIC DNA]</scope>
</reference>
<keyword evidence="3" id="KW-0408">Iron</keyword>
<keyword evidence="5" id="KW-0812">Transmembrane</keyword>